<comment type="caution">
    <text evidence="2">The sequence shown here is derived from an EMBL/GenBank/DDBJ whole genome shotgun (WGS) entry which is preliminary data.</text>
</comment>
<dbReference type="InterPro" id="IPR035437">
    <property type="entry name" value="SNase_OB-fold_sf"/>
</dbReference>
<protein>
    <submittedName>
        <fullName evidence="2">Thermonuclease family protein</fullName>
    </submittedName>
</protein>
<feature type="domain" description="TNase-like" evidence="1">
    <location>
        <begin position="52"/>
        <end position="189"/>
    </location>
</feature>
<evidence type="ECO:0000313" key="2">
    <source>
        <dbReference type="EMBL" id="MFC7267389.1"/>
    </source>
</evidence>
<sequence length="191" mass="20200">MRSRRRGRGAIAVLAVAVVAIGVGWASFQLTAPAGEADAVATASDLPARPDDAVALTVASVWDGDTLRAVAQESSDLVGTDEIKIRLIGIDTPERSPDEECGAMSARDDLLALAPVGSTIWAAPDADPLDRYDRWLFYLWTDDGRFINYELTASGAAEPMSIEPNTTYEALFEAGTAQARADGVGRWGACG</sequence>
<reference evidence="3" key="1">
    <citation type="journal article" date="2019" name="Int. J. Syst. Evol. Microbiol.">
        <title>The Global Catalogue of Microorganisms (GCM) 10K type strain sequencing project: providing services to taxonomists for standard genome sequencing and annotation.</title>
        <authorList>
            <consortium name="The Broad Institute Genomics Platform"/>
            <consortium name="The Broad Institute Genome Sequencing Center for Infectious Disease"/>
            <person name="Wu L."/>
            <person name="Ma J."/>
        </authorList>
    </citation>
    <scope>NUCLEOTIDE SEQUENCE [LARGE SCALE GENOMIC DNA]</scope>
    <source>
        <strain evidence="3">CGMCC 1.15772</strain>
    </source>
</reference>
<name>A0ABW2H7P5_9MICO</name>
<evidence type="ECO:0000313" key="3">
    <source>
        <dbReference type="Proteomes" id="UP001596507"/>
    </source>
</evidence>
<organism evidence="2 3">
    <name type="scientific">Microbacterium fluvii</name>
    <dbReference type="NCBI Taxonomy" id="415215"/>
    <lineage>
        <taxon>Bacteria</taxon>
        <taxon>Bacillati</taxon>
        <taxon>Actinomycetota</taxon>
        <taxon>Actinomycetes</taxon>
        <taxon>Micrococcales</taxon>
        <taxon>Microbacteriaceae</taxon>
        <taxon>Microbacterium</taxon>
    </lineage>
</organism>
<dbReference type="Proteomes" id="UP001596507">
    <property type="component" value="Unassembled WGS sequence"/>
</dbReference>
<dbReference type="SMART" id="SM00318">
    <property type="entry name" value="SNc"/>
    <property type="match status" value="1"/>
</dbReference>
<dbReference type="Gene3D" id="2.40.50.90">
    <property type="match status" value="1"/>
</dbReference>
<dbReference type="SUPFAM" id="SSF50199">
    <property type="entry name" value="Staphylococcal nuclease"/>
    <property type="match status" value="1"/>
</dbReference>
<proteinExistence type="predicted"/>
<keyword evidence="3" id="KW-1185">Reference proteome</keyword>
<dbReference type="Pfam" id="PF00565">
    <property type="entry name" value="SNase"/>
    <property type="match status" value="1"/>
</dbReference>
<gene>
    <name evidence="2" type="ORF">ACFQRL_00305</name>
</gene>
<evidence type="ECO:0000259" key="1">
    <source>
        <dbReference type="PROSITE" id="PS50830"/>
    </source>
</evidence>
<dbReference type="RefSeq" id="WP_262872342.1">
    <property type="nucleotide sequence ID" value="NZ_BAABKW010000008.1"/>
</dbReference>
<accession>A0ABW2H7P5</accession>
<dbReference type="EMBL" id="JBHTBE010000001">
    <property type="protein sequence ID" value="MFC7267389.1"/>
    <property type="molecule type" value="Genomic_DNA"/>
</dbReference>
<dbReference type="InterPro" id="IPR016071">
    <property type="entry name" value="Staphylococal_nuclease_OB-fold"/>
</dbReference>
<dbReference type="PROSITE" id="PS50830">
    <property type="entry name" value="TNASE_3"/>
    <property type="match status" value="1"/>
</dbReference>